<feature type="transmembrane region" description="Helical" evidence="7">
    <location>
        <begin position="12"/>
        <end position="32"/>
    </location>
</feature>
<comment type="similarity">
    <text evidence="2 6">Belongs to the GMC oxidoreductase family.</text>
</comment>
<keyword evidence="7" id="KW-0812">Transmembrane</keyword>
<dbReference type="PIRSF" id="PIRSF000137">
    <property type="entry name" value="Alcohol_oxidase"/>
    <property type="match status" value="1"/>
</dbReference>
<name>A0A226EHS2_FOLCA</name>
<feature type="domain" description="Glucose-methanol-choline oxidoreductase N-terminal" evidence="8">
    <location>
        <begin position="130"/>
        <end position="153"/>
    </location>
</feature>
<evidence type="ECO:0000256" key="2">
    <source>
        <dbReference type="ARBA" id="ARBA00010790"/>
    </source>
</evidence>
<dbReference type="PANTHER" id="PTHR11552:SF147">
    <property type="entry name" value="CHOLINE DEHYDROGENASE, MITOCHONDRIAL"/>
    <property type="match status" value="1"/>
</dbReference>
<dbReference type="InterPro" id="IPR007867">
    <property type="entry name" value="GMC_OxRtase_C"/>
</dbReference>
<dbReference type="EMBL" id="LNIX01000003">
    <property type="protein sequence ID" value="OXA57243.1"/>
    <property type="molecule type" value="Genomic_DNA"/>
</dbReference>
<dbReference type="PANTHER" id="PTHR11552">
    <property type="entry name" value="GLUCOSE-METHANOL-CHOLINE GMC OXIDOREDUCTASE"/>
    <property type="match status" value="1"/>
</dbReference>
<comment type="cofactor">
    <cofactor evidence="1 5">
        <name>FAD</name>
        <dbReference type="ChEBI" id="CHEBI:57692"/>
    </cofactor>
</comment>
<organism evidence="10 11">
    <name type="scientific">Folsomia candida</name>
    <name type="common">Springtail</name>
    <dbReference type="NCBI Taxonomy" id="158441"/>
    <lineage>
        <taxon>Eukaryota</taxon>
        <taxon>Metazoa</taxon>
        <taxon>Ecdysozoa</taxon>
        <taxon>Arthropoda</taxon>
        <taxon>Hexapoda</taxon>
        <taxon>Collembola</taxon>
        <taxon>Entomobryomorpha</taxon>
        <taxon>Isotomoidea</taxon>
        <taxon>Isotomidae</taxon>
        <taxon>Proisotominae</taxon>
        <taxon>Folsomia</taxon>
    </lineage>
</organism>
<dbReference type="SUPFAM" id="SSF51905">
    <property type="entry name" value="FAD/NAD(P)-binding domain"/>
    <property type="match status" value="1"/>
</dbReference>
<keyword evidence="3 6" id="KW-0285">Flavoprotein</keyword>
<dbReference type="Gene3D" id="3.30.560.10">
    <property type="entry name" value="Glucose Oxidase, domain 3"/>
    <property type="match status" value="1"/>
</dbReference>
<dbReference type="PROSITE" id="PS00624">
    <property type="entry name" value="GMC_OXRED_2"/>
    <property type="match status" value="1"/>
</dbReference>
<dbReference type="OMA" id="EYDRWAN"/>
<protein>
    <submittedName>
        <fullName evidence="10">Glucose dehydrogenase [FAD, quinone]</fullName>
    </submittedName>
</protein>
<dbReference type="OrthoDB" id="269227at2759"/>
<dbReference type="Proteomes" id="UP000198287">
    <property type="component" value="Unassembled WGS sequence"/>
</dbReference>
<feature type="domain" description="Glucose-methanol-choline oxidoreductase N-terminal" evidence="9">
    <location>
        <begin position="309"/>
        <end position="323"/>
    </location>
</feature>
<evidence type="ECO:0000256" key="3">
    <source>
        <dbReference type="ARBA" id="ARBA00022630"/>
    </source>
</evidence>
<accession>A0A226EHS2</accession>
<gene>
    <name evidence="10" type="ORF">Fcan01_08259</name>
</gene>
<evidence type="ECO:0000313" key="11">
    <source>
        <dbReference type="Proteomes" id="UP000198287"/>
    </source>
</evidence>
<dbReference type="GO" id="GO:0016614">
    <property type="term" value="F:oxidoreductase activity, acting on CH-OH group of donors"/>
    <property type="evidence" value="ECO:0007669"/>
    <property type="project" value="InterPro"/>
</dbReference>
<dbReference type="PROSITE" id="PS00623">
    <property type="entry name" value="GMC_OXRED_1"/>
    <property type="match status" value="1"/>
</dbReference>
<dbReference type="InterPro" id="IPR000172">
    <property type="entry name" value="GMC_OxRdtase_N"/>
</dbReference>
<dbReference type="InterPro" id="IPR036188">
    <property type="entry name" value="FAD/NAD-bd_sf"/>
</dbReference>
<keyword evidence="4 5" id="KW-0274">FAD</keyword>
<evidence type="ECO:0000256" key="4">
    <source>
        <dbReference type="ARBA" id="ARBA00022827"/>
    </source>
</evidence>
<comment type="caution">
    <text evidence="10">The sequence shown here is derived from an EMBL/GenBank/DDBJ whole genome shotgun (WGS) entry which is preliminary data.</text>
</comment>
<feature type="binding site" evidence="5">
    <location>
        <position position="272"/>
    </location>
    <ligand>
        <name>FAD</name>
        <dbReference type="ChEBI" id="CHEBI:57692"/>
    </ligand>
</feature>
<dbReference type="InterPro" id="IPR012132">
    <property type="entry name" value="GMC_OxRdtase"/>
</dbReference>
<reference evidence="10 11" key="1">
    <citation type="submission" date="2015-12" db="EMBL/GenBank/DDBJ databases">
        <title>The genome of Folsomia candida.</title>
        <authorList>
            <person name="Faddeeva A."/>
            <person name="Derks M.F."/>
            <person name="Anvar Y."/>
            <person name="Smit S."/>
            <person name="Van Straalen N."/>
            <person name="Roelofs D."/>
        </authorList>
    </citation>
    <scope>NUCLEOTIDE SEQUENCE [LARGE SCALE GENOMIC DNA]</scope>
    <source>
        <strain evidence="10 11">VU population</strain>
        <tissue evidence="10">Whole body</tissue>
    </source>
</reference>
<dbReference type="Gene3D" id="3.50.50.60">
    <property type="entry name" value="FAD/NAD(P)-binding domain"/>
    <property type="match status" value="1"/>
</dbReference>
<dbReference type="AlphaFoldDB" id="A0A226EHS2"/>
<evidence type="ECO:0000256" key="1">
    <source>
        <dbReference type="ARBA" id="ARBA00001974"/>
    </source>
</evidence>
<dbReference type="GO" id="GO:0050660">
    <property type="term" value="F:flavin adenine dinucleotide binding"/>
    <property type="evidence" value="ECO:0007669"/>
    <property type="project" value="InterPro"/>
</dbReference>
<dbReference type="Pfam" id="PF00732">
    <property type="entry name" value="GMC_oxred_N"/>
    <property type="match status" value="1"/>
</dbReference>
<proteinExistence type="inferred from homology"/>
<keyword evidence="7" id="KW-0472">Membrane</keyword>
<evidence type="ECO:0000256" key="6">
    <source>
        <dbReference type="RuleBase" id="RU003968"/>
    </source>
</evidence>
<evidence type="ECO:0000256" key="7">
    <source>
        <dbReference type="SAM" id="Phobius"/>
    </source>
</evidence>
<evidence type="ECO:0000259" key="8">
    <source>
        <dbReference type="PROSITE" id="PS00623"/>
    </source>
</evidence>
<keyword evidence="11" id="KW-1185">Reference proteome</keyword>
<evidence type="ECO:0000256" key="5">
    <source>
        <dbReference type="PIRSR" id="PIRSR000137-2"/>
    </source>
</evidence>
<evidence type="ECO:0000313" key="10">
    <source>
        <dbReference type="EMBL" id="OXA57243.1"/>
    </source>
</evidence>
<dbReference type="Pfam" id="PF05199">
    <property type="entry name" value="GMC_oxred_C"/>
    <property type="match status" value="1"/>
</dbReference>
<dbReference type="SUPFAM" id="SSF54373">
    <property type="entry name" value="FAD-linked reductases, C-terminal domain"/>
    <property type="match status" value="1"/>
</dbReference>
<sequence length="618" mass="69217">MENFPQVAALQNMFNLILYGTIGFLGPSIMMFHNLDALQDQFTATVDSVDTYDFIVVGAGSAGAVVAHRLSEDFNVLLLEAGGVPFPLTEIPAMAFLLLNREGMDWNYKTVPQKKACFAMPQQQCVWPRGKALGGSSNLNFMAYARGSVYDYDNWANYTGEPKWRYNSVIKYFKKSENYLFPGKWDDFTSKYHGKDGPLDISIPSYTGMAEPFVKAGKELGYPTIDYNAPFHTGFGTFAYTQKRGRRMGTYQAFLNPIRDRRSLTVRKFSTVNKLMIKDDTDEVYGVEYSRHGQKRYARATKEVILSAGSLNTPKILMLSGIGPKDHLKSLGIKVRKDLPVGKNLQDHVSTFLGPFLIDKPISFNMDRDVNTNTIADFVLEGKGPLTTTGVQATAFIPSSRVKRLGEEKWPDIQWVMLGTSVYNNYGKDSEHSFNVKPGLLQKFYEFGKGTDSFQIINILNRPLTRGEVRLNSSNPADPPLLDPKYLDNYEDVKVMVESQKLSVQLVENTTTFQSMGARLMPHSLPGCESFKFKSDAYYECFVRSMSLTMYHPVGTCHMGRNDSSVAVVDPRLKVIGVKGVRVIDASIMPFIVASNTNAASIMIGEIGSDFIKWDYLT</sequence>
<keyword evidence="7" id="KW-1133">Transmembrane helix</keyword>
<evidence type="ECO:0000259" key="9">
    <source>
        <dbReference type="PROSITE" id="PS00624"/>
    </source>
</evidence>